<evidence type="ECO:0000313" key="2">
    <source>
        <dbReference type="Proteomes" id="UP000694853"/>
    </source>
</evidence>
<sequence>MSTPIEGAEVSGDQISMFLVNVLEGRWDYAYPAYKNNSVFHKIKINESRGTALHMAVNDGKAELVNALVSAIIEHEGREGLKSDSALKSTNERGDTPLHLAASRGFIGMCKCIIGEHGERKDLIKAMNNKGETPLFRAVLTCQTQTFVYLRHVSKDIEVPLTNSDGDTILHRAIWGELLDLALIITHCYPVLMDTRNKEGVTPLKVLAHKPSAFKSGLNLSLWKQILYYFTISLESEALQEQNLIKLKVRSVRSTVWFVFRVLSLLGLGVSTKELEDIKKTRQKHRWSRQLLNVFMRTPYESYMGISGGQPFLKFDEDEDKNVAQTFITQQQLESTQQIT</sequence>
<dbReference type="Pfam" id="PF12796">
    <property type="entry name" value="Ank_2"/>
    <property type="match status" value="1"/>
</dbReference>
<dbReference type="OrthoDB" id="1419803at2759"/>
<comment type="subcellular location">
    <subcellularLocation>
        <location evidence="1">Cell membrane</location>
        <topology evidence="1">Peripheral membrane protein</topology>
        <orientation evidence="1">Cytoplasmic side</orientation>
    </subcellularLocation>
</comment>
<dbReference type="Proteomes" id="UP000694853">
    <property type="component" value="Unplaced"/>
</dbReference>
<proteinExistence type="predicted"/>
<protein>
    <submittedName>
        <fullName evidence="3">Uncharacterized protein LOC113854263</fullName>
    </submittedName>
</protein>
<name>A0A8B8KB71_ABRPR</name>
<dbReference type="InterPro" id="IPR002110">
    <property type="entry name" value="Ankyrin_rpt"/>
</dbReference>
<reference evidence="2" key="1">
    <citation type="journal article" date="2019" name="Toxins">
        <title>Detection of Abrin-Like and Prepropulchellin-Like Toxin Genes and Transcripts Using Whole Genome Sequencing and Full-Length Transcript Sequencing of Abrus precatorius.</title>
        <authorList>
            <person name="Hovde B.T."/>
            <person name="Daligault H.E."/>
            <person name="Hanschen E.R."/>
            <person name="Kunde Y.A."/>
            <person name="Johnson M.B."/>
            <person name="Starkenburg S.R."/>
            <person name="Johnson S.L."/>
        </authorList>
    </citation>
    <scope>NUCLEOTIDE SEQUENCE [LARGE SCALE GENOMIC DNA]</scope>
</reference>
<accession>A0A8B8KB71</accession>
<dbReference type="SUPFAM" id="SSF48403">
    <property type="entry name" value="Ankyrin repeat"/>
    <property type="match status" value="1"/>
</dbReference>
<dbReference type="AlphaFoldDB" id="A0A8B8KB71"/>
<dbReference type="RefSeq" id="XP_027340971.1">
    <property type="nucleotide sequence ID" value="XM_027485170.1"/>
</dbReference>
<keyword evidence="2" id="KW-1185">Reference proteome</keyword>
<dbReference type="GO" id="GO:0005886">
    <property type="term" value="C:plasma membrane"/>
    <property type="evidence" value="ECO:0007669"/>
    <property type="project" value="UniProtKB-SubCell"/>
</dbReference>
<dbReference type="PANTHER" id="PTHR24121:SF15">
    <property type="entry name" value="ANKYRIN REPEAT PROTEIN"/>
    <property type="match status" value="1"/>
</dbReference>
<evidence type="ECO:0000256" key="1">
    <source>
        <dbReference type="ARBA" id="ARBA00004413"/>
    </source>
</evidence>
<evidence type="ECO:0000313" key="3">
    <source>
        <dbReference type="RefSeq" id="XP_027340971.1"/>
    </source>
</evidence>
<dbReference type="PANTHER" id="PTHR24121">
    <property type="entry name" value="NO MECHANORECEPTOR POTENTIAL C, ISOFORM D-RELATED"/>
    <property type="match status" value="1"/>
</dbReference>
<dbReference type="GeneID" id="113854263"/>
<dbReference type="KEGG" id="aprc:113854263"/>
<dbReference type="InterPro" id="IPR036770">
    <property type="entry name" value="Ankyrin_rpt-contain_sf"/>
</dbReference>
<gene>
    <name evidence="3" type="primary">LOC113854263</name>
</gene>
<dbReference type="Gene3D" id="1.25.40.20">
    <property type="entry name" value="Ankyrin repeat-containing domain"/>
    <property type="match status" value="1"/>
</dbReference>
<organism evidence="2 3">
    <name type="scientific">Abrus precatorius</name>
    <name type="common">Indian licorice</name>
    <name type="synonym">Glycine abrus</name>
    <dbReference type="NCBI Taxonomy" id="3816"/>
    <lineage>
        <taxon>Eukaryota</taxon>
        <taxon>Viridiplantae</taxon>
        <taxon>Streptophyta</taxon>
        <taxon>Embryophyta</taxon>
        <taxon>Tracheophyta</taxon>
        <taxon>Spermatophyta</taxon>
        <taxon>Magnoliopsida</taxon>
        <taxon>eudicotyledons</taxon>
        <taxon>Gunneridae</taxon>
        <taxon>Pentapetalae</taxon>
        <taxon>rosids</taxon>
        <taxon>fabids</taxon>
        <taxon>Fabales</taxon>
        <taxon>Fabaceae</taxon>
        <taxon>Papilionoideae</taxon>
        <taxon>50 kb inversion clade</taxon>
        <taxon>NPAAA clade</taxon>
        <taxon>indigoferoid/millettioid clade</taxon>
        <taxon>Abreae</taxon>
        <taxon>Abrus</taxon>
    </lineage>
</organism>
<reference evidence="3" key="2">
    <citation type="submission" date="2025-08" db="UniProtKB">
        <authorList>
            <consortium name="RefSeq"/>
        </authorList>
    </citation>
    <scope>IDENTIFICATION</scope>
    <source>
        <tissue evidence="3">Young leaves</tissue>
    </source>
</reference>
<dbReference type="SMART" id="SM00248">
    <property type="entry name" value="ANK"/>
    <property type="match status" value="4"/>
</dbReference>